<protein>
    <submittedName>
        <fullName evidence="1">Uncharacterized protein</fullName>
    </submittedName>
</protein>
<dbReference type="AlphaFoldDB" id="A0A0F9NB65"/>
<name>A0A0F9NB65_9ZZZZ</name>
<proteinExistence type="predicted"/>
<sequence>MVFIGRLHCRRHARRRRAMLQDLWSRNMMKKMEKMLQMG</sequence>
<accession>A0A0F9NB65</accession>
<dbReference type="EMBL" id="LAZR01008465">
    <property type="protein sequence ID" value="KKM78617.1"/>
    <property type="molecule type" value="Genomic_DNA"/>
</dbReference>
<gene>
    <name evidence="1" type="ORF">LCGC14_1358200</name>
</gene>
<comment type="caution">
    <text evidence="1">The sequence shown here is derived from an EMBL/GenBank/DDBJ whole genome shotgun (WGS) entry which is preliminary data.</text>
</comment>
<organism evidence="1">
    <name type="scientific">marine sediment metagenome</name>
    <dbReference type="NCBI Taxonomy" id="412755"/>
    <lineage>
        <taxon>unclassified sequences</taxon>
        <taxon>metagenomes</taxon>
        <taxon>ecological metagenomes</taxon>
    </lineage>
</organism>
<evidence type="ECO:0000313" key="1">
    <source>
        <dbReference type="EMBL" id="KKM78617.1"/>
    </source>
</evidence>
<reference evidence="1" key="1">
    <citation type="journal article" date="2015" name="Nature">
        <title>Complex archaea that bridge the gap between prokaryotes and eukaryotes.</title>
        <authorList>
            <person name="Spang A."/>
            <person name="Saw J.H."/>
            <person name="Jorgensen S.L."/>
            <person name="Zaremba-Niedzwiedzka K."/>
            <person name="Martijn J."/>
            <person name="Lind A.E."/>
            <person name="van Eijk R."/>
            <person name="Schleper C."/>
            <person name="Guy L."/>
            <person name="Ettema T.J."/>
        </authorList>
    </citation>
    <scope>NUCLEOTIDE SEQUENCE</scope>
</reference>